<dbReference type="Pfam" id="PF13426">
    <property type="entry name" value="PAS_9"/>
    <property type="match status" value="1"/>
</dbReference>
<dbReference type="InterPro" id="IPR001789">
    <property type="entry name" value="Sig_transdc_resp-reg_receiver"/>
</dbReference>
<feature type="modified residue" description="4-aspartylphosphate" evidence="6">
    <location>
        <position position="614"/>
    </location>
</feature>
<dbReference type="InterPro" id="IPR036890">
    <property type="entry name" value="HATPase_C_sf"/>
</dbReference>
<dbReference type="PROSITE" id="PS50109">
    <property type="entry name" value="HIS_KIN"/>
    <property type="match status" value="1"/>
</dbReference>
<keyword evidence="5" id="KW-0418">Kinase</keyword>
<dbReference type="Gene3D" id="1.10.287.130">
    <property type="match status" value="1"/>
</dbReference>
<dbReference type="InterPro" id="IPR036097">
    <property type="entry name" value="HisK_dim/P_sf"/>
</dbReference>
<dbReference type="SMART" id="SM00448">
    <property type="entry name" value="REC"/>
    <property type="match status" value="1"/>
</dbReference>
<dbReference type="InterPro" id="IPR004358">
    <property type="entry name" value="Sig_transdc_His_kin-like_C"/>
</dbReference>
<dbReference type="CDD" id="cd00082">
    <property type="entry name" value="HisKA"/>
    <property type="match status" value="1"/>
</dbReference>
<dbReference type="InterPro" id="IPR011006">
    <property type="entry name" value="CheY-like_superfamily"/>
</dbReference>
<keyword evidence="12" id="KW-0067">ATP-binding</keyword>
<sequence length="686" mass="72060">MSQDGAQDADAESVARLRAEIEELRLRLGEAEETIRAIRHGEVDAFVVAAGADADAEDDRVITLETAEHPYRRLVEAMHQAALTVAADGTILYANRAFARAVLRPSEAILGRPVGDLIAEAGRPTLAEVLARGAGARGEVLLLRGDGESLPVRVATGEPAGEGVACLIITDLTDQRRLAEVVAAETLSRSILEQAVDAIVVGDPGGTLIRAGVAVRRLCGRDPRGLGFDEAFPLIRRGGAAGSPFVLPISRVISGETVRGVEVSLTAAEGARGRDLDLLLSVGPLKDVEGIVVGFVATLTDVTELRRAEEALREADRRKDEFLATLAHELRNPLSAIANAARVARLAPDEASGRGWALDVVDRQGRQLAHLVDDLLDVSRISLGKIELRKEALDARVVVERAAQAVRPQLAAKSQALDLALDEGPLPVDADPTRLEQVLVNLLANASKYTDASGRIAIVARAEGGRATLRVEDDGIGIAPGDLGRIFELFGQVDDSIARSHGGLGIGLTLVRRLVELHGGDVAAESAGLGRGSAFTVRLPLAREAAEAPAPAVAAPPSRPPAGGRILLVDDNVDGVSGLARLLRERGFDVRTAHDGPAALAAAEADLPAVAVLDIGLPGMDGYELAARLRGRFGGRVALYAVSGYGREEDVRRAKQAGFDGYLVKPVDVDMLLQSLPTAAAPRAGR</sequence>
<evidence type="ECO:0000259" key="10">
    <source>
        <dbReference type="PROSITE" id="PS50112"/>
    </source>
</evidence>
<evidence type="ECO:0000259" key="9">
    <source>
        <dbReference type="PROSITE" id="PS50110"/>
    </source>
</evidence>
<dbReference type="CDD" id="cd00130">
    <property type="entry name" value="PAS"/>
    <property type="match status" value="1"/>
</dbReference>
<dbReference type="InterPro" id="IPR003594">
    <property type="entry name" value="HATPase_dom"/>
</dbReference>
<comment type="caution">
    <text evidence="12">The sequence shown here is derived from an EMBL/GenBank/DDBJ whole genome shotgun (WGS) entry which is preliminary data.</text>
</comment>
<feature type="domain" description="Response regulatory" evidence="9">
    <location>
        <begin position="565"/>
        <end position="680"/>
    </location>
</feature>
<keyword evidence="13" id="KW-1185">Reference proteome</keyword>
<dbReference type="SUPFAM" id="SSF55785">
    <property type="entry name" value="PYP-like sensor domain (PAS domain)"/>
    <property type="match status" value="2"/>
</dbReference>
<dbReference type="Pfam" id="PF08448">
    <property type="entry name" value="PAS_4"/>
    <property type="match status" value="1"/>
</dbReference>
<comment type="catalytic activity">
    <reaction evidence="1">
        <text>ATP + protein L-histidine = ADP + protein N-phospho-L-histidine.</text>
        <dbReference type="EC" id="2.7.13.3"/>
    </reaction>
</comment>
<dbReference type="PROSITE" id="PS50112">
    <property type="entry name" value="PAS"/>
    <property type="match status" value="1"/>
</dbReference>
<evidence type="ECO:0000256" key="2">
    <source>
        <dbReference type="ARBA" id="ARBA00012438"/>
    </source>
</evidence>
<feature type="domain" description="PAS" evidence="10">
    <location>
        <begin position="67"/>
        <end position="137"/>
    </location>
</feature>
<dbReference type="PANTHER" id="PTHR43047:SF72">
    <property type="entry name" value="OSMOSENSING HISTIDINE PROTEIN KINASE SLN1"/>
    <property type="match status" value="1"/>
</dbReference>
<dbReference type="EC" id="2.7.13.3" evidence="2"/>
<evidence type="ECO:0000259" key="11">
    <source>
        <dbReference type="PROSITE" id="PS50113"/>
    </source>
</evidence>
<evidence type="ECO:0000313" key="12">
    <source>
        <dbReference type="EMBL" id="MDG3008199.1"/>
    </source>
</evidence>
<name>A0ABT6FL06_9BACT</name>
<evidence type="ECO:0000256" key="1">
    <source>
        <dbReference type="ARBA" id="ARBA00000085"/>
    </source>
</evidence>
<evidence type="ECO:0000259" key="8">
    <source>
        <dbReference type="PROSITE" id="PS50109"/>
    </source>
</evidence>
<dbReference type="Pfam" id="PF00512">
    <property type="entry name" value="HisKA"/>
    <property type="match status" value="1"/>
</dbReference>
<keyword evidence="3 6" id="KW-0597">Phosphoprotein</keyword>
<keyword evidence="4" id="KW-0808">Transferase</keyword>
<dbReference type="Pfam" id="PF02518">
    <property type="entry name" value="HATPase_c"/>
    <property type="match status" value="1"/>
</dbReference>
<evidence type="ECO:0000256" key="5">
    <source>
        <dbReference type="ARBA" id="ARBA00022777"/>
    </source>
</evidence>
<dbReference type="InterPro" id="IPR003661">
    <property type="entry name" value="HisK_dim/P_dom"/>
</dbReference>
<organism evidence="12 13">
    <name type="scientific">Paludisphaera mucosa</name>
    <dbReference type="NCBI Taxonomy" id="3030827"/>
    <lineage>
        <taxon>Bacteria</taxon>
        <taxon>Pseudomonadati</taxon>
        <taxon>Planctomycetota</taxon>
        <taxon>Planctomycetia</taxon>
        <taxon>Isosphaerales</taxon>
        <taxon>Isosphaeraceae</taxon>
        <taxon>Paludisphaera</taxon>
    </lineage>
</organism>
<feature type="coiled-coil region" evidence="7">
    <location>
        <begin position="14"/>
        <end position="41"/>
    </location>
</feature>
<dbReference type="SMART" id="SM00387">
    <property type="entry name" value="HATPase_c"/>
    <property type="match status" value="1"/>
</dbReference>
<keyword evidence="12" id="KW-0547">Nucleotide-binding</keyword>
<dbReference type="SUPFAM" id="SSF52172">
    <property type="entry name" value="CheY-like"/>
    <property type="match status" value="1"/>
</dbReference>
<evidence type="ECO:0000313" key="13">
    <source>
        <dbReference type="Proteomes" id="UP001216907"/>
    </source>
</evidence>
<dbReference type="Proteomes" id="UP001216907">
    <property type="component" value="Unassembled WGS sequence"/>
</dbReference>
<dbReference type="InterPro" id="IPR000014">
    <property type="entry name" value="PAS"/>
</dbReference>
<feature type="domain" description="PAC" evidence="11">
    <location>
        <begin position="259"/>
        <end position="314"/>
    </location>
</feature>
<dbReference type="PANTHER" id="PTHR43047">
    <property type="entry name" value="TWO-COMPONENT HISTIDINE PROTEIN KINASE"/>
    <property type="match status" value="1"/>
</dbReference>
<evidence type="ECO:0000256" key="3">
    <source>
        <dbReference type="ARBA" id="ARBA00022553"/>
    </source>
</evidence>
<dbReference type="Gene3D" id="3.30.565.10">
    <property type="entry name" value="Histidine kinase-like ATPase, C-terminal domain"/>
    <property type="match status" value="1"/>
</dbReference>
<evidence type="ECO:0000256" key="7">
    <source>
        <dbReference type="SAM" id="Coils"/>
    </source>
</evidence>
<feature type="domain" description="Histidine kinase" evidence="8">
    <location>
        <begin position="325"/>
        <end position="543"/>
    </location>
</feature>
<dbReference type="SMART" id="SM00091">
    <property type="entry name" value="PAS"/>
    <property type="match status" value="1"/>
</dbReference>
<dbReference type="EMBL" id="JARRAG010000003">
    <property type="protein sequence ID" value="MDG3008199.1"/>
    <property type="molecule type" value="Genomic_DNA"/>
</dbReference>
<dbReference type="InterPro" id="IPR035965">
    <property type="entry name" value="PAS-like_dom_sf"/>
</dbReference>
<dbReference type="Pfam" id="PF00072">
    <property type="entry name" value="Response_reg"/>
    <property type="match status" value="1"/>
</dbReference>
<dbReference type="PROSITE" id="PS50110">
    <property type="entry name" value="RESPONSE_REGULATORY"/>
    <property type="match status" value="1"/>
</dbReference>
<reference evidence="12 13" key="1">
    <citation type="submission" date="2023-03" db="EMBL/GenBank/DDBJ databases">
        <title>Paludisphaera mucosa sp. nov. a novel planctomycete from northern fen.</title>
        <authorList>
            <person name="Ivanova A."/>
        </authorList>
    </citation>
    <scope>NUCLEOTIDE SEQUENCE [LARGE SCALE GENOMIC DNA]</scope>
    <source>
        <strain evidence="12 13">Pla2</strain>
    </source>
</reference>
<protein>
    <recommendedName>
        <fullName evidence="2">histidine kinase</fullName>
        <ecNumber evidence="2">2.7.13.3</ecNumber>
    </recommendedName>
</protein>
<gene>
    <name evidence="12" type="ORF">PZE19_30905</name>
</gene>
<evidence type="ECO:0000256" key="4">
    <source>
        <dbReference type="ARBA" id="ARBA00022679"/>
    </source>
</evidence>
<accession>A0ABT6FL06</accession>
<dbReference type="PROSITE" id="PS50113">
    <property type="entry name" value="PAC"/>
    <property type="match status" value="1"/>
</dbReference>
<dbReference type="GO" id="GO:0005524">
    <property type="term" value="F:ATP binding"/>
    <property type="evidence" value="ECO:0007669"/>
    <property type="project" value="UniProtKB-KW"/>
</dbReference>
<dbReference type="NCBIfam" id="TIGR00229">
    <property type="entry name" value="sensory_box"/>
    <property type="match status" value="2"/>
</dbReference>
<dbReference type="InterPro" id="IPR005467">
    <property type="entry name" value="His_kinase_dom"/>
</dbReference>
<dbReference type="SMART" id="SM00388">
    <property type="entry name" value="HisKA"/>
    <property type="match status" value="1"/>
</dbReference>
<dbReference type="SUPFAM" id="SSF55874">
    <property type="entry name" value="ATPase domain of HSP90 chaperone/DNA topoisomerase II/histidine kinase"/>
    <property type="match status" value="1"/>
</dbReference>
<dbReference type="InterPro" id="IPR000700">
    <property type="entry name" value="PAS-assoc_C"/>
</dbReference>
<dbReference type="Gene3D" id="3.40.50.2300">
    <property type="match status" value="1"/>
</dbReference>
<proteinExistence type="predicted"/>
<dbReference type="SUPFAM" id="SSF47384">
    <property type="entry name" value="Homodimeric domain of signal transducing histidine kinase"/>
    <property type="match status" value="1"/>
</dbReference>
<keyword evidence="7" id="KW-0175">Coiled coil</keyword>
<evidence type="ECO:0000256" key="6">
    <source>
        <dbReference type="PROSITE-ProRule" id="PRU00169"/>
    </source>
</evidence>
<dbReference type="PRINTS" id="PR00344">
    <property type="entry name" value="BCTRLSENSOR"/>
</dbReference>
<dbReference type="Gene3D" id="3.30.450.20">
    <property type="entry name" value="PAS domain"/>
    <property type="match status" value="2"/>
</dbReference>
<dbReference type="RefSeq" id="WP_277864526.1">
    <property type="nucleotide sequence ID" value="NZ_JARRAG010000003.1"/>
</dbReference>
<dbReference type="InterPro" id="IPR013656">
    <property type="entry name" value="PAS_4"/>
</dbReference>